<dbReference type="PANTHER" id="PTHR30173">
    <property type="entry name" value="SIGMA 19 FACTOR"/>
    <property type="match status" value="1"/>
</dbReference>
<name>A0A4P6JN76_KTERU</name>
<dbReference type="Proteomes" id="UP000290365">
    <property type="component" value="Chromosome"/>
</dbReference>
<dbReference type="GO" id="GO:0003677">
    <property type="term" value="F:DNA binding"/>
    <property type="evidence" value="ECO:0007669"/>
    <property type="project" value="InterPro"/>
</dbReference>
<dbReference type="NCBIfam" id="TIGR02937">
    <property type="entry name" value="sigma70-ECF"/>
    <property type="match status" value="1"/>
</dbReference>
<dbReference type="Gene3D" id="3.10.450.50">
    <property type="match status" value="1"/>
</dbReference>
<reference evidence="4 5" key="1">
    <citation type="submission" date="2019-01" db="EMBL/GenBank/DDBJ databases">
        <title>Ktedonosporobacter rubrisoli SCAWS-G2.</title>
        <authorList>
            <person name="Huang Y."/>
            <person name="Yan B."/>
        </authorList>
    </citation>
    <scope>NUCLEOTIDE SEQUENCE [LARGE SCALE GENOMIC DNA]</scope>
    <source>
        <strain evidence="4 5">SCAWS-G2</strain>
    </source>
</reference>
<feature type="domain" description="RNA polymerase sigma factor 70 region 4 type 2" evidence="3">
    <location>
        <begin position="105"/>
        <end position="156"/>
    </location>
</feature>
<dbReference type="InterPro" id="IPR013325">
    <property type="entry name" value="RNA_pol_sigma_r2"/>
</dbReference>
<dbReference type="SUPFAM" id="SSF88659">
    <property type="entry name" value="Sigma3 and sigma4 domains of RNA polymerase sigma factors"/>
    <property type="match status" value="1"/>
</dbReference>
<dbReference type="NCBIfam" id="NF007214">
    <property type="entry name" value="PRK09636.1"/>
    <property type="match status" value="1"/>
</dbReference>
<dbReference type="NCBIfam" id="TIGR02957">
    <property type="entry name" value="SigX4"/>
    <property type="match status" value="1"/>
</dbReference>
<dbReference type="PANTHER" id="PTHR30173:SF36">
    <property type="entry name" value="ECF RNA POLYMERASE SIGMA FACTOR SIGJ"/>
    <property type="match status" value="1"/>
</dbReference>
<dbReference type="SUPFAM" id="SSF54427">
    <property type="entry name" value="NTF2-like"/>
    <property type="match status" value="1"/>
</dbReference>
<dbReference type="Gene3D" id="1.10.1740.10">
    <property type="match status" value="1"/>
</dbReference>
<sequence length="289" mass="32588">MHEETIFQQYKPLLFSIAYNMLGTVMDAEDCVQEAFLRWHKACVMDEQGAIRSPKAYLSAIVTNICIDQLRLAKHKHEEYIGVWLPEPVVAANDHVEMAETLSLAFVRLLTNLSPIERAVFLLRQAFDYDYDEIARIVGKSEGNCRQIVHRAQQHLASQRPQQPIPREQHRKLMEEFVQAAVSGNMEGLLKLLAEDIVMYADGGGKVRATLCPVYGRDKVLRGLLGFSSKAPAGLTWRISQVNGRPGMLFTLHEAVFAVLTLEIVDGRVQEIDIIRNPDKLQHIELSAG</sequence>
<keyword evidence="5" id="KW-1185">Reference proteome</keyword>
<evidence type="ECO:0000259" key="2">
    <source>
        <dbReference type="Pfam" id="PF04542"/>
    </source>
</evidence>
<dbReference type="AlphaFoldDB" id="A0A4P6JN76"/>
<dbReference type="InterPro" id="IPR013249">
    <property type="entry name" value="RNA_pol_sigma70_r4_t2"/>
</dbReference>
<dbReference type="KEGG" id="kbs:EPA93_12325"/>
<dbReference type="EMBL" id="CP035758">
    <property type="protein sequence ID" value="QBD76749.1"/>
    <property type="molecule type" value="Genomic_DNA"/>
</dbReference>
<dbReference type="GO" id="GO:0006352">
    <property type="term" value="P:DNA-templated transcription initiation"/>
    <property type="evidence" value="ECO:0007669"/>
    <property type="project" value="InterPro"/>
</dbReference>
<evidence type="ECO:0000259" key="3">
    <source>
        <dbReference type="Pfam" id="PF08281"/>
    </source>
</evidence>
<dbReference type="InterPro" id="IPR013324">
    <property type="entry name" value="RNA_pol_sigma_r3/r4-like"/>
</dbReference>
<dbReference type="InterPro" id="IPR032710">
    <property type="entry name" value="NTF2-like_dom_sf"/>
</dbReference>
<feature type="domain" description="RNA polymerase sigma-70 region 2" evidence="2">
    <location>
        <begin position="6"/>
        <end position="72"/>
    </location>
</feature>
<evidence type="ECO:0000313" key="4">
    <source>
        <dbReference type="EMBL" id="QBD76749.1"/>
    </source>
</evidence>
<dbReference type="InterPro" id="IPR052704">
    <property type="entry name" value="ECF_Sigma-70_Domain"/>
</dbReference>
<dbReference type="Pfam" id="PF08281">
    <property type="entry name" value="Sigma70_r4_2"/>
    <property type="match status" value="1"/>
</dbReference>
<dbReference type="Pfam" id="PF04542">
    <property type="entry name" value="Sigma70_r2"/>
    <property type="match status" value="1"/>
</dbReference>
<dbReference type="SUPFAM" id="SSF88946">
    <property type="entry name" value="Sigma2 domain of RNA polymerase sigma factors"/>
    <property type="match status" value="1"/>
</dbReference>
<comment type="subunit">
    <text evidence="1">Interacts transiently with the RNA polymerase catalytic core formed by RpoA, RpoB, RpoC and RpoZ (2 alpha, 1 beta, 1 beta' and 1 omega subunit) to form the RNA polymerase holoenzyme that can initiate transcription.</text>
</comment>
<dbReference type="InterPro" id="IPR007627">
    <property type="entry name" value="RNA_pol_sigma70_r2"/>
</dbReference>
<evidence type="ECO:0000256" key="1">
    <source>
        <dbReference type="ARBA" id="ARBA00011344"/>
    </source>
</evidence>
<accession>A0A4P6JN76</accession>
<dbReference type="Gene3D" id="1.10.10.10">
    <property type="entry name" value="Winged helix-like DNA-binding domain superfamily/Winged helix DNA-binding domain"/>
    <property type="match status" value="1"/>
</dbReference>
<dbReference type="InterPro" id="IPR014303">
    <property type="entry name" value="RNA_pol_sigma-70_ECF"/>
</dbReference>
<dbReference type="RefSeq" id="WP_129887813.1">
    <property type="nucleotide sequence ID" value="NZ_CP035758.1"/>
</dbReference>
<dbReference type="InterPro" id="IPR014284">
    <property type="entry name" value="RNA_pol_sigma-70_dom"/>
</dbReference>
<evidence type="ECO:0000313" key="5">
    <source>
        <dbReference type="Proteomes" id="UP000290365"/>
    </source>
</evidence>
<dbReference type="OrthoDB" id="3211555at2"/>
<organism evidence="4 5">
    <name type="scientific">Ktedonosporobacter rubrisoli</name>
    <dbReference type="NCBI Taxonomy" id="2509675"/>
    <lineage>
        <taxon>Bacteria</taxon>
        <taxon>Bacillati</taxon>
        <taxon>Chloroflexota</taxon>
        <taxon>Ktedonobacteria</taxon>
        <taxon>Ktedonobacterales</taxon>
        <taxon>Ktedonosporobacteraceae</taxon>
        <taxon>Ktedonosporobacter</taxon>
    </lineage>
</organism>
<proteinExistence type="predicted"/>
<dbReference type="InterPro" id="IPR036388">
    <property type="entry name" value="WH-like_DNA-bd_sf"/>
</dbReference>
<gene>
    <name evidence="4" type="ORF">EPA93_12325</name>
</gene>
<dbReference type="GO" id="GO:0016987">
    <property type="term" value="F:sigma factor activity"/>
    <property type="evidence" value="ECO:0007669"/>
    <property type="project" value="InterPro"/>
</dbReference>
<protein>
    <submittedName>
        <fullName evidence="4">RNA polymerase sigma-70 factor</fullName>
    </submittedName>
</protein>